<dbReference type="PANTHER" id="PTHR37773:SF1">
    <property type="entry name" value="TRANSMEMBRANE PROTEIN"/>
    <property type="match status" value="1"/>
</dbReference>
<protein>
    <submittedName>
        <fullName evidence="1">Uncharacterized protein</fullName>
    </submittedName>
</protein>
<name>A0A022RSJ1_ERYGU</name>
<accession>A0A022RSJ1</accession>
<dbReference type="Proteomes" id="UP000030748">
    <property type="component" value="Unassembled WGS sequence"/>
</dbReference>
<gene>
    <name evidence="1" type="ORF">MIMGU_mgv1a0228661mg</name>
</gene>
<feature type="non-terminal residue" evidence="1">
    <location>
        <position position="1"/>
    </location>
</feature>
<organism evidence="1 2">
    <name type="scientific">Erythranthe guttata</name>
    <name type="common">Yellow monkey flower</name>
    <name type="synonym">Mimulus guttatus</name>
    <dbReference type="NCBI Taxonomy" id="4155"/>
    <lineage>
        <taxon>Eukaryota</taxon>
        <taxon>Viridiplantae</taxon>
        <taxon>Streptophyta</taxon>
        <taxon>Embryophyta</taxon>
        <taxon>Tracheophyta</taxon>
        <taxon>Spermatophyta</taxon>
        <taxon>Magnoliopsida</taxon>
        <taxon>eudicotyledons</taxon>
        <taxon>Gunneridae</taxon>
        <taxon>Pentapetalae</taxon>
        <taxon>asterids</taxon>
        <taxon>lamiids</taxon>
        <taxon>Lamiales</taxon>
        <taxon>Phrymaceae</taxon>
        <taxon>Erythranthe</taxon>
    </lineage>
</organism>
<sequence>LSTELGYGFPIGDPCITDRISAWAFASESYLPSREREIRRVRSFRSCTQLASHRLHKLQSETRNTNPISTKKMR</sequence>
<dbReference type="STRING" id="4155.A0A022RSJ1"/>
<dbReference type="InterPro" id="IPR044987">
    <property type="entry name" value="AtMg00030-like"/>
</dbReference>
<dbReference type="AlphaFoldDB" id="A0A022RSJ1"/>
<reference evidence="1 2" key="1">
    <citation type="journal article" date="2013" name="Proc. Natl. Acad. Sci. U.S.A.">
        <title>Fine-scale variation in meiotic recombination in Mimulus inferred from population shotgun sequencing.</title>
        <authorList>
            <person name="Hellsten U."/>
            <person name="Wright K.M."/>
            <person name="Jenkins J."/>
            <person name="Shu S."/>
            <person name="Yuan Y."/>
            <person name="Wessler S.R."/>
            <person name="Schmutz J."/>
            <person name="Willis J.H."/>
            <person name="Rokhsar D.S."/>
        </authorList>
    </citation>
    <scope>NUCLEOTIDE SEQUENCE [LARGE SCALE GENOMIC DNA]</scope>
    <source>
        <strain evidence="2">cv. DUN x IM62</strain>
    </source>
</reference>
<evidence type="ECO:0000313" key="1">
    <source>
        <dbReference type="EMBL" id="EYU43472.1"/>
    </source>
</evidence>
<dbReference type="EMBL" id="KI630253">
    <property type="protein sequence ID" value="EYU43472.1"/>
    <property type="molecule type" value="Genomic_DNA"/>
</dbReference>
<keyword evidence="2" id="KW-1185">Reference proteome</keyword>
<proteinExistence type="predicted"/>
<feature type="non-terminal residue" evidence="1">
    <location>
        <position position="74"/>
    </location>
</feature>
<dbReference type="PANTHER" id="PTHR37773">
    <property type="entry name" value="TRANSMEMBRANE PROTEIN"/>
    <property type="match status" value="1"/>
</dbReference>
<evidence type="ECO:0000313" key="2">
    <source>
        <dbReference type="Proteomes" id="UP000030748"/>
    </source>
</evidence>